<keyword evidence="3 12" id="KW-0004">4Fe-4S</keyword>
<keyword evidence="4 12" id="KW-0963">Cytoplasm</keyword>
<organism evidence="14 16">
    <name type="scientific">Oerskovia enterophila</name>
    <dbReference type="NCBI Taxonomy" id="43678"/>
    <lineage>
        <taxon>Bacteria</taxon>
        <taxon>Bacillati</taxon>
        <taxon>Actinomycetota</taxon>
        <taxon>Actinomycetes</taxon>
        <taxon>Micrococcales</taxon>
        <taxon>Cellulomonadaceae</taxon>
        <taxon>Oerskovia</taxon>
    </lineage>
</organism>
<name>A0A163RDS5_9CELL</name>
<feature type="binding site" evidence="12">
    <location>
        <position position="53"/>
    </location>
    <ligand>
        <name>[4Fe-4S] cluster</name>
        <dbReference type="ChEBI" id="CHEBI:49883"/>
    </ligand>
</feature>
<gene>
    <name evidence="14" type="primary">whiD</name>
    <name evidence="12" type="synonym">whiB</name>
    <name evidence="15" type="ORF">OERS_08690</name>
    <name evidence="14" type="ORF">OJAG_22660</name>
</gene>
<evidence type="ECO:0000256" key="3">
    <source>
        <dbReference type="ARBA" id="ARBA00022485"/>
    </source>
</evidence>
<evidence type="ECO:0000256" key="9">
    <source>
        <dbReference type="ARBA" id="ARBA00023125"/>
    </source>
</evidence>
<dbReference type="Proteomes" id="UP000093412">
    <property type="component" value="Unassembled WGS sequence"/>
</dbReference>
<feature type="binding site" evidence="12">
    <location>
        <position position="23"/>
    </location>
    <ligand>
        <name>[4Fe-4S] cluster</name>
        <dbReference type="ChEBI" id="CHEBI:49883"/>
    </ligand>
</feature>
<comment type="caution">
    <text evidence="14">The sequence shown here is derived from an EMBL/GenBank/DDBJ whole genome shotgun (WGS) entry which is preliminary data.</text>
</comment>
<comment type="PTM">
    <text evidence="12">The Fe-S cluster can be nitrosylated by nitric oxide (NO).</text>
</comment>
<reference evidence="14 16" key="1">
    <citation type="submission" date="2016-01" db="EMBL/GenBank/DDBJ databases">
        <title>Genome sequence of Oerskovia enterophila VJag, an agar and cellulose degrading bacterium.</title>
        <authorList>
            <person name="Poehlein A."/>
            <person name="Jag V."/>
            <person name="Bengelsdorf F."/>
            <person name="Duerre P."/>
            <person name="Daniel R."/>
        </authorList>
    </citation>
    <scope>NUCLEOTIDE SEQUENCE [LARGE SCALE GENOMIC DNA]</scope>
    <source>
        <strain evidence="14 16">VJag</strain>
    </source>
</reference>
<feature type="domain" description="4Fe-4S Wbl-type" evidence="13">
    <location>
        <begin position="22"/>
        <end position="86"/>
    </location>
</feature>
<dbReference type="GO" id="GO:0035731">
    <property type="term" value="F:dinitrosyl-iron complex binding"/>
    <property type="evidence" value="ECO:0007669"/>
    <property type="project" value="UniProtKB-UniRule"/>
</dbReference>
<dbReference type="STRING" id="43678.OJAG_22660"/>
<evidence type="ECO:0000256" key="2">
    <source>
        <dbReference type="ARBA" id="ARBA00006597"/>
    </source>
</evidence>
<evidence type="ECO:0000256" key="8">
    <source>
        <dbReference type="ARBA" id="ARBA00023015"/>
    </source>
</evidence>
<dbReference type="AlphaFoldDB" id="A0A163RDS5"/>
<comment type="subcellular location">
    <subcellularLocation>
        <location evidence="1 12">Cytoplasm</location>
    </subcellularLocation>
</comment>
<dbReference type="PATRIC" id="fig|43678.3.peg.2367"/>
<evidence type="ECO:0000256" key="7">
    <source>
        <dbReference type="ARBA" id="ARBA00023014"/>
    </source>
</evidence>
<evidence type="ECO:0000256" key="1">
    <source>
        <dbReference type="ARBA" id="ARBA00004496"/>
    </source>
</evidence>
<keyword evidence="9 12" id="KW-0238">DNA-binding</keyword>
<evidence type="ECO:0000256" key="12">
    <source>
        <dbReference type="HAMAP-Rule" id="MF_01479"/>
    </source>
</evidence>
<keyword evidence="17" id="KW-1185">Reference proteome</keyword>
<dbReference type="Pfam" id="PF02467">
    <property type="entry name" value="Whib"/>
    <property type="match status" value="1"/>
</dbReference>
<feature type="binding site" evidence="12">
    <location>
        <position position="56"/>
    </location>
    <ligand>
        <name>[4Fe-4S] cluster</name>
        <dbReference type="ChEBI" id="CHEBI:49883"/>
    </ligand>
</feature>
<comment type="PTM">
    <text evidence="12">Upon Fe-S cluster removal intramolecular disulfide bonds are formed.</text>
</comment>
<dbReference type="GO" id="GO:0045892">
    <property type="term" value="P:negative regulation of DNA-templated transcription"/>
    <property type="evidence" value="ECO:0007669"/>
    <property type="project" value="TreeGrafter"/>
</dbReference>
<keyword evidence="6 12" id="KW-0408">Iron</keyword>
<dbReference type="EMBL" id="LRIE01000074">
    <property type="protein sequence ID" value="KZM35102.1"/>
    <property type="molecule type" value="Genomic_DNA"/>
</dbReference>
<dbReference type="GO" id="GO:0045454">
    <property type="term" value="P:cell redox homeostasis"/>
    <property type="evidence" value="ECO:0007669"/>
    <property type="project" value="TreeGrafter"/>
</dbReference>
<comment type="similarity">
    <text evidence="2 12">Belongs to the WhiB family.</text>
</comment>
<evidence type="ECO:0000313" key="15">
    <source>
        <dbReference type="EMBL" id="OCI32467.1"/>
    </source>
</evidence>
<feature type="binding site" evidence="12">
    <location>
        <position position="62"/>
    </location>
    <ligand>
        <name>[4Fe-4S] cluster</name>
        <dbReference type="ChEBI" id="CHEBI:49883"/>
    </ligand>
</feature>
<keyword evidence="10 12" id="KW-1015">Disulfide bond</keyword>
<evidence type="ECO:0000256" key="10">
    <source>
        <dbReference type="ARBA" id="ARBA00023157"/>
    </source>
</evidence>
<evidence type="ECO:0000256" key="11">
    <source>
        <dbReference type="ARBA" id="ARBA00023163"/>
    </source>
</evidence>
<dbReference type="GO" id="GO:0046872">
    <property type="term" value="F:metal ion binding"/>
    <property type="evidence" value="ECO:0007669"/>
    <property type="project" value="UniProtKB-KW"/>
</dbReference>
<dbReference type="EMBL" id="MAQA01000006">
    <property type="protein sequence ID" value="OCI32467.1"/>
    <property type="molecule type" value="Genomic_DNA"/>
</dbReference>
<keyword evidence="11 12" id="KW-0804">Transcription</keyword>
<dbReference type="HAMAP" id="MF_01479">
    <property type="entry name" value="WhiB"/>
    <property type="match status" value="1"/>
</dbReference>
<evidence type="ECO:0000313" key="16">
    <source>
        <dbReference type="Proteomes" id="UP000076447"/>
    </source>
</evidence>
<dbReference type="Proteomes" id="UP000076447">
    <property type="component" value="Unassembled WGS sequence"/>
</dbReference>
<evidence type="ECO:0000313" key="14">
    <source>
        <dbReference type="EMBL" id="KZM35102.1"/>
    </source>
</evidence>
<dbReference type="PROSITE" id="PS51674">
    <property type="entry name" value="4FE4S_WBL"/>
    <property type="match status" value="1"/>
</dbReference>
<sequence>MTEISRLPGPVMELWEWQYQGSCRDADDTLFFHPEGERGSTRRRRAEAAKAICASCPVLMQCREQSLKVREPYGVWGGLSEDERSAILAGVSKTA</sequence>
<evidence type="ECO:0000256" key="5">
    <source>
        <dbReference type="ARBA" id="ARBA00022723"/>
    </source>
</evidence>
<dbReference type="GO" id="GO:0047134">
    <property type="term" value="F:protein-disulfide reductase [NAD(P)H] activity"/>
    <property type="evidence" value="ECO:0007669"/>
    <property type="project" value="TreeGrafter"/>
</dbReference>
<evidence type="ECO:0000256" key="6">
    <source>
        <dbReference type="ARBA" id="ARBA00023004"/>
    </source>
</evidence>
<dbReference type="GO" id="GO:0051539">
    <property type="term" value="F:4 iron, 4 sulfur cluster binding"/>
    <property type="evidence" value="ECO:0007669"/>
    <property type="project" value="UniProtKB-UniRule"/>
</dbReference>
<keyword evidence="8 12" id="KW-0805">Transcription regulation</keyword>
<proteinExistence type="inferred from homology"/>
<dbReference type="InterPro" id="IPR003482">
    <property type="entry name" value="Whib"/>
</dbReference>
<reference evidence="15 17" key="2">
    <citation type="submission" date="2016-06" db="EMBL/GenBank/DDBJ databases">
        <title>Genome sequence of Oerskovia enterophila DSM 43852.</title>
        <authorList>
            <person name="Poehlein A."/>
            <person name="Jag V."/>
            <person name="Bengelsdorf F.R."/>
            <person name="Daniel R."/>
            <person name="Duerre P."/>
        </authorList>
    </citation>
    <scope>NUCLEOTIDE SEQUENCE [LARGE SCALE GENOMIC DNA]</scope>
    <source>
        <strain evidence="15 17">DSM 43852</strain>
    </source>
</reference>
<comment type="function">
    <text evidence="12">Acts as a transcriptional regulator. Probably redox-responsive. The apo- but not holo-form probably binds DNA.</text>
</comment>
<protein>
    <recommendedName>
        <fullName evidence="12">Transcriptional regulator WhiB</fullName>
    </recommendedName>
</protein>
<dbReference type="RefSeq" id="WP_056653881.1">
    <property type="nucleotide sequence ID" value="NZ_JBEPRG010000022.1"/>
</dbReference>
<dbReference type="GO" id="GO:0005737">
    <property type="term" value="C:cytoplasm"/>
    <property type="evidence" value="ECO:0007669"/>
    <property type="project" value="UniProtKB-SubCell"/>
</dbReference>
<evidence type="ECO:0000256" key="4">
    <source>
        <dbReference type="ARBA" id="ARBA00022490"/>
    </source>
</evidence>
<keyword evidence="5 12" id="KW-0479">Metal-binding</keyword>
<accession>A0A163RDS5</accession>
<evidence type="ECO:0000313" key="17">
    <source>
        <dbReference type="Proteomes" id="UP000093412"/>
    </source>
</evidence>
<dbReference type="OrthoDB" id="4954884at2"/>
<keyword evidence="7 12" id="KW-0411">Iron-sulfur</keyword>
<dbReference type="GO" id="GO:0003677">
    <property type="term" value="F:DNA binding"/>
    <property type="evidence" value="ECO:0007669"/>
    <property type="project" value="UniProtKB-UniRule"/>
</dbReference>
<dbReference type="PANTHER" id="PTHR38839">
    <property type="entry name" value="TRANSCRIPTIONAL REGULATOR WHID-RELATED"/>
    <property type="match status" value="1"/>
</dbReference>
<dbReference type="InterPro" id="IPR034768">
    <property type="entry name" value="4FE4S_WBL"/>
</dbReference>
<evidence type="ECO:0000259" key="13">
    <source>
        <dbReference type="PROSITE" id="PS51674"/>
    </source>
</evidence>
<comment type="cofactor">
    <cofactor evidence="12">
        <name>[4Fe-4S] cluster</name>
        <dbReference type="ChEBI" id="CHEBI:49883"/>
    </cofactor>
    <text evidence="12">Binds 1 [4Fe-4S] cluster per subunit. Following nitrosylation of the [4Fe-4S] cluster binds 1 [4Fe-8(NO)] cluster per subunit.</text>
</comment>
<dbReference type="PANTHER" id="PTHR38839:SF5">
    <property type="entry name" value="TRANSCRIPTIONAL REGULATOR WHID"/>
    <property type="match status" value="1"/>
</dbReference>